<gene>
    <name evidence="6" type="ORF">PACLA_8A072991</name>
</gene>
<dbReference type="GO" id="GO:0008270">
    <property type="term" value="F:zinc ion binding"/>
    <property type="evidence" value="ECO:0007669"/>
    <property type="project" value="UniProtKB-KW"/>
</dbReference>
<name>A0A6S7G8E5_PARCT</name>
<evidence type="ECO:0000259" key="5">
    <source>
        <dbReference type="Pfam" id="PF00628"/>
    </source>
</evidence>
<evidence type="ECO:0000256" key="4">
    <source>
        <dbReference type="SAM" id="MobiDB-lite"/>
    </source>
</evidence>
<evidence type="ECO:0000256" key="2">
    <source>
        <dbReference type="ARBA" id="ARBA00022771"/>
    </source>
</evidence>
<feature type="region of interest" description="Disordered" evidence="4">
    <location>
        <begin position="1"/>
        <end position="26"/>
    </location>
</feature>
<evidence type="ECO:0000313" key="7">
    <source>
        <dbReference type="Proteomes" id="UP001152795"/>
    </source>
</evidence>
<dbReference type="Proteomes" id="UP001152795">
    <property type="component" value="Unassembled WGS sequence"/>
</dbReference>
<dbReference type="InterPro" id="IPR011011">
    <property type="entry name" value="Znf_FYVE_PHD"/>
</dbReference>
<evidence type="ECO:0000256" key="3">
    <source>
        <dbReference type="ARBA" id="ARBA00022833"/>
    </source>
</evidence>
<organism evidence="6 7">
    <name type="scientific">Paramuricea clavata</name>
    <name type="common">Red gorgonian</name>
    <name type="synonym">Violescent sea-whip</name>
    <dbReference type="NCBI Taxonomy" id="317549"/>
    <lineage>
        <taxon>Eukaryota</taxon>
        <taxon>Metazoa</taxon>
        <taxon>Cnidaria</taxon>
        <taxon>Anthozoa</taxon>
        <taxon>Octocorallia</taxon>
        <taxon>Malacalcyonacea</taxon>
        <taxon>Plexauridae</taxon>
        <taxon>Paramuricea</taxon>
    </lineage>
</organism>
<dbReference type="SUPFAM" id="SSF57903">
    <property type="entry name" value="FYVE/PHD zinc finger"/>
    <property type="match status" value="1"/>
</dbReference>
<accession>A0A6S7G8E5</accession>
<protein>
    <recommendedName>
        <fullName evidence="5">PHD-type domain-containing protein</fullName>
    </recommendedName>
</protein>
<dbReference type="AlphaFoldDB" id="A0A6S7G8E5"/>
<sequence length="180" mass="20559">MKNEKGEKKARRARKGKPKKRQRSNDMVDIDENTCKICFVQYEESDDENLPWVMCDNCQNWMHIECIPIGIDVTGINRMAKIVIENAVIKGYHVFQIRPPLNLSLPVTKEYGNKHDPSACLVWVPELHFIPEAVWYTVTDAKRGETVQTIAGLPIGRVPWGLSKCFSELLSSSDTIAIDW</sequence>
<reference evidence="6" key="1">
    <citation type="submission" date="2020-04" db="EMBL/GenBank/DDBJ databases">
        <authorList>
            <person name="Alioto T."/>
            <person name="Alioto T."/>
            <person name="Gomez Garrido J."/>
        </authorList>
    </citation>
    <scope>NUCLEOTIDE SEQUENCE</scope>
    <source>
        <strain evidence="6">A484AB</strain>
    </source>
</reference>
<feature type="domain" description="PHD-type" evidence="5">
    <location>
        <begin position="35"/>
        <end position="72"/>
    </location>
</feature>
<keyword evidence="3" id="KW-0862">Zinc</keyword>
<dbReference type="Pfam" id="PF00628">
    <property type="entry name" value="PHD"/>
    <property type="match status" value="1"/>
</dbReference>
<dbReference type="InterPro" id="IPR019787">
    <property type="entry name" value="Znf_PHD-finger"/>
</dbReference>
<dbReference type="OrthoDB" id="5978902at2759"/>
<comment type="caution">
    <text evidence="6">The sequence shown here is derived from an EMBL/GenBank/DDBJ whole genome shotgun (WGS) entry which is preliminary data.</text>
</comment>
<keyword evidence="2" id="KW-0863">Zinc-finger</keyword>
<evidence type="ECO:0000256" key="1">
    <source>
        <dbReference type="ARBA" id="ARBA00022723"/>
    </source>
</evidence>
<feature type="compositionally biased region" description="Basic residues" evidence="4">
    <location>
        <begin position="8"/>
        <end position="22"/>
    </location>
</feature>
<keyword evidence="1" id="KW-0479">Metal-binding</keyword>
<proteinExistence type="predicted"/>
<evidence type="ECO:0000313" key="6">
    <source>
        <dbReference type="EMBL" id="CAB3981831.1"/>
    </source>
</evidence>
<dbReference type="InterPro" id="IPR013083">
    <property type="entry name" value="Znf_RING/FYVE/PHD"/>
</dbReference>
<keyword evidence="7" id="KW-1185">Reference proteome</keyword>
<dbReference type="Gene3D" id="3.30.40.10">
    <property type="entry name" value="Zinc/RING finger domain, C3HC4 (zinc finger)"/>
    <property type="match status" value="1"/>
</dbReference>
<dbReference type="EMBL" id="CACRXK020000432">
    <property type="protein sequence ID" value="CAB3981831.1"/>
    <property type="molecule type" value="Genomic_DNA"/>
</dbReference>